<dbReference type="PANTHER" id="PTHR43160">
    <property type="entry name" value="ACONITATE HYDRATASE B"/>
    <property type="match status" value="1"/>
</dbReference>
<dbReference type="SUPFAM" id="SSF52016">
    <property type="entry name" value="LeuD/IlvD-like"/>
    <property type="match status" value="1"/>
</dbReference>
<dbReference type="GO" id="GO:0005739">
    <property type="term" value="C:mitochondrion"/>
    <property type="evidence" value="ECO:0007669"/>
    <property type="project" value="TreeGrafter"/>
</dbReference>
<accession>A0A6G3MM40</accession>
<dbReference type="AlphaFoldDB" id="A0A6G3MM40"/>
<dbReference type="OrthoDB" id="2224430at2759"/>
<dbReference type="GO" id="GO:0005829">
    <property type="term" value="C:cytosol"/>
    <property type="evidence" value="ECO:0007669"/>
    <property type="project" value="TreeGrafter"/>
</dbReference>
<organism evidence="2">
    <name type="scientific">Henneguya salminicola</name>
    <name type="common">Myxosporean</name>
    <dbReference type="NCBI Taxonomy" id="69463"/>
    <lineage>
        <taxon>Eukaryota</taxon>
        <taxon>Metazoa</taxon>
        <taxon>Cnidaria</taxon>
        <taxon>Myxozoa</taxon>
        <taxon>Myxosporea</taxon>
        <taxon>Bivalvulida</taxon>
        <taxon>Platysporina</taxon>
        <taxon>Myxobolidae</taxon>
        <taxon>Henneguya</taxon>
    </lineage>
</organism>
<dbReference type="InterPro" id="IPR050926">
    <property type="entry name" value="Aconitase/IPM_isomerase"/>
</dbReference>
<dbReference type="PANTHER" id="PTHR43160:SF3">
    <property type="entry name" value="ACONITATE HYDRATASE, MITOCHONDRIAL"/>
    <property type="match status" value="1"/>
</dbReference>
<protein>
    <submittedName>
        <fullName evidence="2">Aconitate hydratase, mitochondrial (Trinotate prediction)</fullName>
    </submittedName>
</protein>
<feature type="domain" description="Aconitase A/isopropylmalate dehydratase small subunit swivel" evidence="1">
    <location>
        <begin position="2"/>
        <end position="61"/>
    </location>
</feature>
<dbReference type="Pfam" id="PF00694">
    <property type="entry name" value="Aconitase_C"/>
    <property type="match status" value="1"/>
</dbReference>
<feature type="non-terminal residue" evidence="2">
    <location>
        <position position="1"/>
    </location>
</feature>
<dbReference type="GO" id="GO:0051539">
    <property type="term" value="F:4 iron, 4 sulfur cluster binding"/>
    <property type="evidence" value="ECO:0007669"/>
    <property type="project" value="TreeGrafter"/>
</dbReference>
<dbReference type="GO" id="GO:0003994">
    <property type="term" value="F:aconitate hydratase activity"/>
    <property type="evidence" value="ECO:0007669"/>
    <property type="project" value="TreeGrafter"/>
</dbReference>
<dbReference type="EMBL" id="GHBP01015480">
    <property type="protein sequence ID" value="NDJ95112.1"/>
    <property type="molecule type" value="Transcribed_RNA"/>
</dbReference>
<proteinExistence type="predicted"/>
<dbReference type="InterPro" id="IPR000573">
    <property type="entry name" value="AconitaseA/IPMdHydase_ssu_swvl"/>
</dbReference>
<dbReference type="InterPro" id="IPR015928">
    <property type="entry name" value="Aconitase/3IPM_dehydase_swvl"/>
</dbReference>
<name>A0A6G3MM40_HENSL</name>
<evidence type="ECO:0000313" key="2">
    <source>
        <dbReference type="EMBL" id="NDJ95112.1"/>
    </source>
</evidence>
<evidence type="ECO:0000259" key="1">
    <source>
        <dbReference type="Pfam" id="PF00694"/>
    </source>
</evidence>
<sequence length="132" mass="14864">KSKNIPWIVIGDENYGEGSSREHAALEPRYLGCVAIIVKSFARIHETNLKKQGVLPLTFSSSSDYDKITPTDRISIVNLSSLSSDKPVECYIKHLDKTVEQIFLNHSLNEPQIEWFKAGSALNLMKIIFSNK</sequence>
<dbReference type="GO" id="GO:0006099">
    <property type="term" value="P:tricarboxylic acid cycle"/>
    <property type="evidence" value="ECO:0007669"/>
    <property type="project" value="TreeGrafter"/>
</dbReference>
<dbReference type="Gene3D" id="3.20.19.10">
    <property type="entry name" value="Aconitase, domain 4"/>
    <property type="match status" value="1"/>
</dbReference>
<reference evidence="2" key="1">
    <citation type="submission" date="2018-11" db="EMBL/GenBank/DDBJ databases">
        <title>Henneguya salminicola genome and transcriptome.</title>
        <authorList>
            <person name="Yahalomi D."/>
            <person name="Atkinson S.D."/>
            <person name="Neuhof M."/>
            <person name="Chang E.S."/>
            <person name="Philippe H."/>
            <person name="Cartwright P."/>
            <person name="Bartholomew J.L."/>
            <person name="Huchon D."/>
        </authorList>
    </citation>
    <scope>NUCLEOTIDE SEQUENCE</scope>
    <source>
        <strain evidence="2">Hz1</strain>
        <tissue evidence="2">Whole</tissue>
    </source>
</reference>